<evidence type="ECO:0000256" key="3">
    <source>
        <dbReference type="ARBA" id="ARBA00006405"/>
    </source>
</evidence>
<evidence type="ECO:0000256" key="5">
    <source>
        <dbReference type="ARBA" id="ARBA00022490"/>
    </source>
</evidence>
<evidence type="ECO:0000256" key="6">
    <source>
        <dbReference type="ARBA" id="ARBA00022553"/>
    </source>
</evidence>
<keyword evidence="15" id="KW-1185">Reference proteome</keyword>
<name>A0AAE0IGG8_9PEZI</name>
<comment type="similarity">
    <text evidence="3">Belongs to the proteasome inhibitor PI31 family.</text>
</comment>
<dbReference type="InterPro" id="IPR021625">
    <property type="entry name" value="PI31_Prot_N"/>
</dbReference>
<keyword evidence="6" id="KW-0597">Phosphoprotein</keyword>
<dbReference type="GO" id="GO:0043161">
    <property type="term" value="P:proteasome-mediated ubiquitin-dependent protein catabolic process"/>
    <property type="evidence" value="ECO:0007669"/>
    <property type="project" value="InterPro"/>
</dbReference>
<dbReference type="Pfam" id="PF08577">
    <property type="entry name" value="PI31_Prot_C"/>
    <property type="match status" value="1"/>
</dbReference>
<dbReference type="PANTHER" id="PTHR13266">
    <property type="entry name" value="PROTEASOME INHIBITOR"/>
    <property type="match status" value="1"/>
</dbReference>
<protein>
    <submittedName>
        <fullName evidence="14">PI31 proteasome regulator N-terminal-domain-containing protein</fullName>
    </submittedName>
</protein>
<feature type="compositionally biased region" description="Low complexity" evidence="11">
    <location>
        <begin position="286"/>
        <end position="297"/>
    </location>
</feature>
<comment type="caution">
    <text evidence="14">The sequence shown here is derived from an EMBL/GenBank/DDBJ whole genome shotgun (WGS) entry which is preliminary data.</text>
</comment>
<dbReference type="InterPro" id="IPR045128">
    <property type="entry name" value="PI31-like"/>
</dbReference>
<accession>A0AAE0IGG8</accession>
<feature type="compositionally biased region" description="Gly residues" evidence="11">
    <location>
        <begin position="358"/>
        <end position="387"/>
    </location>
</feature>
<evidence type="ECO:0000256" key="9">
    <source>
        <dbReference type="ARBA" id="ARBA00022990"/>
    </source>
</evidence>
<evidence type="ECO:0000256" key="7">
    <source>
        <dbReference type="ARBA" id="ARBA00022824"/>
    </source>
</evidence>
<dbReference type="GO" id="GO:0004866">
    <property type="term" value="F:endopeptidase inhibitor activity"/>
    <property type="evidence" value="ECO:0007669"/>
    <property type="project" value="InterPro"/>
</dbReference>
<keyword evidence="8 14" id="KW-0647">Proteasome</keyword>
<keyword evidence="9" id="KW-0007">Acetylation</keyword>
<feature type="domain" description="PI31 proteasome regulator N-terminal" evidence="13">
    <location>
        <begin position="27"/>
        <end position="189"/>
    </location>
</feature>
<keyword evidence="5" id="KW-0963">Cytoplasm</keyword>
<sequence length="387" mass="41156">MSRNPLNPTAICQAMADALPTHPKDDTTSDLSSSLDVIALFVHACMVSLEFRLLGFTDEAKIETECTRLAPRLPSTWNNSLNSHSFVYAHTQSSMRFVLRVDRLGGKIEIRGLGVGDERINRLELTARDYVASSALPLRIPLDDAGEEVRSDLPQKLSQVFTSQDKLTDLATLLKTKIIQRLLPNLAKEGYEESTPEDTSQTSRIVPQPQPQPHPQFPNPLPQPAIPNPYPTGIDPAFAPPSRPPVPTPAGDFPPPGFDDEYDINRNQQPLLRGGPPMRSDYGRSDLYPPGLGPDDPVSWSGIPQPWAPGGSGGGRTGGMHPTFDDPLFQGPGGGQGGGAGSGYDPQAPPGARWDPLGPGGAPRSGGGRPGGRGNGGFGSGFGGDII</sequence>
<feature type="compositionally biased region" description="Pro residues" evidence="11">
    <location>
        <begin position="208"/>
        <end position="230"/>
    </location>
</feature>
<evidence type="ECO:0000313" key="14">
    <source>
        <dbReference type="EMBL" id="KAK3324584.1"/>
    </source>
</evidence>
<dbReference type="EMBL" id="JAUEPO010000004">
    <property type="protein sequence ID" value="KAK3324584.1"/>
    <property type="molecule type" value="Genomic_DNA"/>
</dbReference>
<feature type="region of interest" description="Disordered" evidence="11">
    <location>
        <begin position="189"/>
        <end position="387"/>
    </location>
</feature>
<evidence type="ECO:0000256" key="8">
    <source>
        <dbReference type="ARBA" id="ARBA00022942"/>
    </source>
</evidence>
<evidence type="ECO:0000256" key="4">
    <source>
        <dbReference type="ARBA" id="ARBA00022481"/>
    </source>
</evidence>
<feature type="compositionally biased region" description="Gly residues" evidence="11">
    <location>
        <begin position="331"/>
        <end position="342"/>
    </location>
</feature>
<evidence type="ECO:0000256" key="1">
    <source>
        <dbReference type="ARBA" id="ARBA00004240"/>
    </source>
</evidence>
<comment type="subcellular location">
    <subcellularLocation>
        <location evidence="2">Cytoplasm</location>
    </subcellularLocation>
    <subcellularLocation>
        <location evidence="1">Endoplasmic reticulum</location>
    </subcellularLocation>
</comment>
<evidence type="ECO:0000256" key="2">
    <source>
        <dbReference type="ARBA" id="ARBA00004496"/>
    </source>
</evidence>
<organism evidence="14 15">
    <name type="scientific">Cercophora scortea</name>
    <dbReference type="NCBI Taxonomy" id="314031"/>
    <lineage>
        <taxon>Eukaryota</taxon>
        <taxon>Fungi</taxon>
        <taxon>Dikarya</taxon>
        <taxon>Ascomycota</taxon>
        <taxon>Pezizomycotina</taxon>
        <taxon>Sordariomycetes</taxon>
        <taxon>Sordariomycetidae</taxon>
        <taxon>Sordariales</taxon>
        <taxon>Lasiosphaeriaceae</taxon>
        <taxon>Cercophora</taxon>
    </lineage>
</organism>
<comment type="function">
    <text evidence="10">Plays an important role in control of proteasome function. Inhibits the hydrolysis of protein and peptide substrates by the 20S proteasome. Also inhibits the activation of the proteasome by the proteasome regulatory proteins PA700 and PA28.</text>
</comment>
<evidence type="ECO:0000256" key="10">
    <source>
        <dbReference type="ARBA" id="ARBA00024805"/>
    </source>
</evidence>
<dbReference type="InterPro" id="IPR013886">
    <property type="entry name" value="PI31_Prot_C"/>
</dbReference>
<evidence type="ECO:0000259" key="12">
    <source>
        <dbReference type="Pfam" id="PF08577"/>
    </source>
</evidence>
<dbReference type="GO" id="GO:0005783">
    <property type="term" value="C:endoplasmic reticulum"/>
    <property type="evidence" value="ECO:0007669"/>
    <property type="project" value="UniProtKB-SubCell"/>
</dbReference>
<dbReference type="AlphaFoldDB" id="A0AAE0IGG8"/>
<dbReference type="Pfam" id="PF11566">
    <property type="entry name" value="PI31_Prot_N"/>
    <property type="match status" value="1"/>
</dbReference>
<evidence type="ECO:0000256" key="11">
    <source>
        <dbReference type="SAM" id="MobiDB-lite"/>
    </source>
</evidence>
<proteinExistence type="inferred from homology"/>
<reference evidence="14" key="1">
    <citation type="journal article" date="2023" name="Mol. Phylogenet. Evol.">
        <title>Genome-scale phylogeny and comparative genomics of the fungal order Sordariales.</title>
        <authorList>
            <person name="Hensen N."/>
            <person name="Bonometti L."/>
            <person name="Westerberg I."/>
            <person name="Brannstrom I.O."/>
            <person name="Guillou S."/>
            <person name="Cros-Aarteil S."/>
            <person name="Calhoun S."/>
            <person name="Haridas S."/>
            <person name="Kuo A."/>
            <person name="Mondo S."/>
            <person name="Pangilinan J."/>
            <person name="Riley R."/>
            <person name="LaButti K."/>
            <person name="Andreopoulos B."/>
            <person name="Lipzen A."/>
            <person name="Chen C."/>
            <person name="Yan M."/>
            <person name="Daum C."/>
            <person name="Ng V."/>
            <person name="Clum A."/>
            <person name="Steindorff A."/>
            <person name="Ohm R.A."/>
            <person name="Martin F."/>
            <person name="Silar P."/>
            <person name="Natvig D.O."/>
            <person name="Lalanne C."/>
            <person name="Gautier V."/>
            <person name="Ament-Velasquez S.L."/>
            <person name="Kruys A."/>
            <person name="Hutchinson M.I."/>
            <person name="Powell A.J."/>
            <person name="Barry K."/>
            <person name="Miller A.N."/>
            <person name="Grigoriev I.V."/>
            <person name="Debuchy R."/>
            <person name="Gladieux P."/>
            <person name="Hiltunen Thoren M."/>
            <person name="Johannesson H."/>
        </authorList>
    </citation>
    <scope>NUCLEOTIDE SEQUENCE</scope>
    <source>
        <strain evidence="14">SMH4131-1</strain>
    </source>
</reference>
<dbReference type="GO" id="GO:0000502">
    <property type="term" value="C:proteasome complex"/>
    <property type="evidence" value="ECO:0007669"/>
    <property type="project" value="UniProtKB-KW"/>
</dbReference>
<dbReference type="PANTHER" id="PTHR13266:SF1">
    <property type="entry name" value="PROTEASOME INHIBITOR PI31 SUBUNIT"/>
    <property type="match status" value="1"/>
</dbReference>
<evidence type="ECO:0000313" key="15">
    <source>
        <dbReference type="Proteomes" id="UP001286456"/>
    </source>
</evidence>
<dbReference type="Proteomes" id="UP001286456">
    <property type="component" value="Unassembled WGS sequence"/>
</dbReference>
<keyword evidence="7" id="KW-0256">Endoplasmic reticulum</keyword>
<reference evidence="14" key="2">
    <citation type="submission" date="2023-06" db="EMBL/GenBank/DDBJ databases">
        <authorList>
            <consortium name="Lawrence Berkeley National Laboratory"/>
            <person name="Haridas S."/>
            <person name="Hensen N."/>
            <person name="Bonometti L."/>
            <person name="Westerberg I."/>
            <person name="Brannstrom I.O."/>
            <person name="Guillou S."/>
            <person name="Cros-Aarteil S."/>
            <person name="Calhoun S."/>
            <person name="Kuo A."/>
            <person name="Mondo S."/>
            <person name="Pangilinan J."/>
            <person name="Riley R."/>
            <person name="Labutti K."/>
            <person name="Andreopoulos B."/>
            <person name="Lipzen A."/>
            <person name="Chen C."/>
            <person name="Yanf M."/>
            <person name="Daum C."/>
            <person name="Ng V."/>
            <person name="Clum A."/>
            <person name="Steindorff A."/>
            <person name="Ohm R."/>
            <person name="Martin F."/>
            <person name="Silar P."/>
            <person name="Natvig D."/>
            <person name="Lalanne C."/>
            <person name="Gautier V."/>
            <person name="Ament-Velasquez S.L."/>
            <person name="Kruys A."/>
            <person name="Hutchinson M.I."/>
            <person name="Powell A.J."/>
            <person name="Barry K."/>
            <person name="Miller A.N."/>
            <person name="Grigoriev I.V."/>
            <person name="Debuchy R."/>
            <person name="Gladieux P."/>
            <person name="Thoren M.H."/>
            <person name="Johannesson H."/>
        </authorList>
    </citation>
    <scope>NUCLEOTIDE SEQUENCE</scope>
    <source>
        <strain evidence="14">SMH4131-1</strain>
    </source>
</reference>
<dbReference type="GO" id="GO:0070628">
    <property type="term" value="F:proteasome binding"/>
    <property type="evidence" value="ECO:0007669"/>
    <property type="project" value="InterPro"/>
</dbReference>
<keyword evidence="4" id="KW-0488">Methylation</keyword>
<evidence type="ECO:0000259" key="13">
    <source>
        <dbReference type="Pfam" id="PF11566"/>
    </source>
</evidence>
<gene>
    <name evidence="14" type="ORF">B0T19DRAFT_428902</name>
</gene>
<feature type="compositionally biased region" description="Pro residues" evidence="11">
    <location>
        <begin position="238"/>
        <end position="257"/>
    </location>
</feature>
<dbReference type="Gene3D" id="3.40.1000.30">
    <property type="match status" value="1"/>
</dbReference>
<feature type="domain" description="PI31 proteasome regulator C-terminal" evidence="12">
    <location>
        <begin position="282"/>
        <end position="359"/>
    </location>
</feature>